<reference evidence="2 3" key="1">
    <citation type="journal article" date="2016" name="Nat. Commun.">
        <title>Thousands of microbial genomes shed light on interconnected biogeochemical processes in an aquifer system.</title>
        <authorList>
            <person name="Anantharaman K."/>
            <person name="Brown C.T."/>
            <person name="Hug L.A."/>
            <person name="Sharon I."/>
            <person name="Castelle C.J."/>
            <person name="Probst A.J."/>
            <person name="Thomas B.C."/>
            <person name="Singh A."/>
            <person name="Wilkins M.J."/>
            <person name="Karaoz U."/>
            <person name="Brodie E.L."/>
            <person name="Williams K.H."/>
            <person name="Hubbard S.S."/>
            <person name="Banfield J.F."/>
        </authorList>
    </citation>
    <scope>NUCLEOTIDE SEQUENCE [LARGE SCALE GENOMIC DNA]</scope>
</reference>
<dbReference type="InterPro" id="IPR036249">
    <property type="entry name" value="Thioredoxin-like_sf"/>
</dbReference>
<dbReference type="EMBL" id="MFTC01000009">
    <property type="protein sequence ID" value="OGI52720.1"/>
    <property type="molecule type" value="Genomic_DNA"/>
</dbReference>
<dbReference type="GO" id="GO:0016853">
    <property type="term" value="F:isomerase activity"/>
    <property type="evidence" value="ECO:0007669"/>
    <property type="project" value="UniProtKB-KW"/>
</dbReference>
<dbReference type="Gene3D" id="3.40.30.10">
    <property type="entry name" value="Glutaredoxin"/>
    <property type="match status" value="1"/>
</dbReference>
<gene>
    <name evidence="2" type="ORF">A3A87_04105</name>
</gene>
<dbReference type="PANTHER" id="PTHR13887:SF54">
    <property type="entry name" value="DSBA FAMILY PROTEIN"/>
    <property type="match status" value="1"/>
</dbReference>
<feature type="domain" description="DSBA-like thioredoxin" evidence="1">
    <location>
        <begin position="9"/>
        <end position="182"/>
    </location>
</feature>
<sequence length="212" mass="23725">MTPQRILWYFADPMCSWCWGFAPVISAIKEAYSDRVKIALMLGGLRPGTTEPMTPKSREEILHHWQDVHRMTGQPFAFEGAMPEGFVYDTEPPSRAVIAVADINPEAIFPYFKSVQEAFYARGQNVTQPDTLAALAEHHNIESAVFLDRFRSDDIRKKTQTHFQIARQSGVRGFPTVVLQNGTTGALLTHGYRPFGELQPAIDNWLAGAMAG</sequence>
<proteinExistence type="predicted"/>
<dbReference type="SUPFAM" id="SSF52833">
    <property type="entry name" value="Thioredoxin-like"/>
    <property type="match status" value="1"/>
</dbReference>
<dbReference type="GO" id="GO:0016491">
    <property type="term" value="F:oxidoreductase activity"/>
    <property type="evidence" value="ECO:0007669"/>
    <property type="project" value="InterPro"/>
</dbReference>
<name>A0A1F6U5U9_9PROT</name>
<dbReference type="Gene3D" id="1.10.472.60">
    <property type="entry name" value="putative protein disulfide isomerase domain"/>
    <property type="match status" value="1"/>
</dbReference>
<dbReference type="CDD" id="cd03025">
    <property type="entry name" value="DsbA_FrnE_like"/>
    <property type="match status" value="1"/>
</dbReference>
<dbReference type="AlphaFoldDB" id="A0A1F6U5U9"/>
<comment type="caution">
    <text evidence="2">The sequence shown here is derived from an EMBL/GenBank/DDBJ whole genome shotgun (WGS) entry which is preliminary data.</text>
</comment>
<dbReference type="PANTHER" id="PTHR13887">
    <property type="entry name" value="GLUTATHIONE S-TRANSFERASE KAPPA"/>
    <property type="match status" value="1"/>
</dbReference>
<dbReference type="Proteomes" id="UP000179037">
    <property type="component" value="Unassembled WGS sequence"/>
</dbReference>
<dbReference type="Pfam" id="PF01323">
    <property type="entry name" value="DSBA"/>
    <property type="match status" value="1"/>
</dbReference>
<keyword evidence="2" id="KW-0413">Isomerase</keyword>
<evidence type="ECO:0000313" key="3">
    <source>
        <dbReference type="Proteomes" id="UP000179037"/>
    </source>
</evidence>
<dbReference type="InterPro" id="IPR001853">
    <property type="entry name" value="DSBA-like_thioredoxin_dom"/>
</dbReference>
<organism evidence="2 3">
    <name type="scientific">Candidatus Muproteobacteria bacterium RIFCSPLOWO2_01_FULL_60_18</name>
    <dbReference type="NCBI Taxonomy" id="1817768"/>
    <lineage>
        <taxon>Bacteria</taxon>
        <taxon>Pseudomonadati</taxon>
        <taxon>Pseudomonadota</taxon>
        <taxon>Candidatus Muproteobacteria</taxon>
    </lineage>
</organism>
<evidence type="ECO:0000313" key="2">
    <source>
        <dbReference type="EMBL" id="OGI52720.1"/>
    </source>
</evidence>
<protein>
    <submittedName>
        <fullName evidence="2">Protein-disulfide isomerase</fullName>
    </submittedName>
</protein>
<evidence type="ECO:0000259" key="1">
    <source>
        <dbReference type="Pfam" id="PF01323"/>
    </source>
</evidence>
<accession>A0A1F6U5U9</accession>